<accession>A0A1Z5KH68</accession>
<proteinExistence type="predicted"/>
<evidence type="ECO:0000313" key="1">
    <source>
        <dbReference type="EMBL" id="GAX25609.1"/>
    </source>
</evidence>
<organism evidence="1 2">
    <name type="scientific">Fistulifera solaris</name>
    <name type="common">Oleaginous diatom</name>
    <dbReference type="NCBI Taxonomy" id="1519565"/>
    <lineage>
        <taxon>Eukaryota</taxon>
        <taxon>Sar</taxon>
        <taxon>Stramenopiles</taxon>
        <taxon>Ochrophyta</taxon>
        <taxon>Bacillariophyta</taxon>
        <taxon>Bacillariophyceae</taxon>
        <taxon>Bacillariophycidae</taxon>
        <taxon>Naviculales</taxon>
        <taxon>Naviculaceae</taxon>
        <taxon>Fistulifera</taxon>
    </lineage>
</organism>
<evidence type="ECO:0000313" key="2">
    <source>
        <dbReference type="Proteomes" id="UP000198406"/>
    </source>
</evidence>
<protein>
    <submittedName>
        <fullName evidence="1">Uncharacterized protein</fullName>
    </submittedName>
</protein>
<dbReference type="OrthoDB" id="1932925at2759"/>
<dbReference type="Proteomes" id="UP000198406">
    <property type="component" value="Unassembled WGS sequence"/>
</dbReference>
<dbReference type="EMBL" id="BDSP01000228">
    <property type="protein sequence ID" value="GAX25609.1"/>
    <property type="molecule type" value="Genomic_DNA"/>
</dbReference>
<keyword evidence="2" id="KW-1185">Reference proteome</keyword>
<sequence length="382" mass="43732">MVRDSVTYDAVKNVSTEPEELLKSLSYYVDGEWVYCGEEDGDNLTTSAFSSLNVVYGQQGRKKKLVHFQADSNTEGCNDHSSLEPLRFVPKSLLPIATSCKDHDTHCSNERQSKEPLSIPAGVELKRFSSQQAAQCLRNQRILMIGDSHMRNFWRAIMDVLVGNNQHDYHRWDGYQKWQDFPTNISWDEVDQFLPNAMYARMNDHSKIGVQGGCYFIPKGHRDMNVTGVGHYWSCLSARNINEARKDFDLRRLESNVTVVYNITIDASWCASSFRAGLDDRAEVRGEECRDARQIFTREKGEDKSYLQRLLSQNSYDTVIMGHHVHDSKAEADVRPCREELGKDLIKNAEKFASWATENNINLVWVTTVYLNNFGISSFPKT</sequence>
<name>A0A1Z5KH68_FISSO</name>
<reference evidence="1 2" key="1">
    <citation type="journal article" date="2015" name="Plant Cell">
        <title>Oil accumulation by the oleaginous diatom Fistulifera solaris as revealed by the genome and transcriptome.</title>
        <authorList>
            <person name="Tanaka T."/>
            <person name="Maeda Y."/>
            <person name="Veluchamy A."/>
            <person name="Tanaka M."/>
            <person name="Abida H."/>
            <person name="Marechal E."/>
            <person name="Bowler C."/>
            <person name="Muto M."/>
            <person name="Sunaga Y."/>
            <person name="Tanaka M."/>
            <person name="Yoshino T."/>
            <person name="Taniguchi T."/>
            <person name="Fukuda Y."/>
            <person name="Nemoto M."/>
            <person name="Matsumoto M."/>
            <person name="Wong P.S."/>
            <person name="Aburatani S."/>
            <person name="Fujibuchi W."/>
        </authorList>
    </citation>
    <scope>NUCLEOTIDE SEQUENCE [LARGE SCALE GENOMIC DNA]</scope>
    <source>
        <strain evidence="1 2">JPCC DA0580</strain>
    </source>
</reference>
<dbReference type="AlphaFoldDB" id="A0A1Z5KH68"/>
<gene>
    <name evidence="1" type="ORF">FisN_28Hh084</name>
</gene>
<comment type="caution">
    <text evidence="1">The sequence shown here is derived from an EMBL/GenBank/DDBJ whole genome shotgun (WGS) entry which is preliminary data.</text>
</comment>
<dbReference type="InParanoid" id="A0A1Z5KH68"/>